<name>A0AAJ0X9P3_9GAMM</name>
<evidence type="ECO:0000256" key="5">
    <source>
        <dbReference type="ARBA" id="ARBA00023110"/>
    </source>
</evidence>
<reference evidence="12" key="1">
    <citation type="submission" date="2017-08" db="EMBL/GenBank/DDBJ databases">
        <authorList>
            <person name="Imhoff J.F."/>
            <person name="Rahn T."/>
            <person name="Kuenzel S."/>
            <person name="Neulinger S.C."/>
        </authorList>
    </citation>
    <scope>NUCLEOTIDE SEQUENCE</scope>
    <source>
        <strain evidence="12">DSM 11080</strain>
    </source>
</reference>
<dbReference type="SUPFAM" id="SSF54534">
    <property type="entry name" value="FKBP-like"/>
    <property type="match status" value="1"/>
</dbReference>
<dbReference type="PANTHER" id="PTHR47861:SF3">
    <property type="entry name" value="FKBP-TYPE PEPTIDYL-PROLYL CIS-TRANS ISOMERASE SLYD"/>
    <property type="match status" value="1"/>
</dbReference>
<proteinExistence type="inferred from homology"/>
<reference evidence="12" key="2">
    <citation type="journal article" date="2020" name="Microorganisms">
        <title>Osmotic Adaptation and Compatible Solute Biosynthesis of Phototrophic Bacteria as Revealed from Genome Analyses.</title>
        <authorList>
            <person name="Imhoff J.F."/>
            <person name="Rahn T."/>
            <person name="Kunzel S."/>
            <person name="Keller A."/>
            <person name="Neulinger S.C."/>
        </authorList>
    </citation>
    <scope>NUCLEOTIDE SEQUENCE</scope>
    <source>
        <strain evidence="12">DSM 11080</strain>
    </source>
</reference>
<comment type="catalytic activity">
    <reaction evidence="1 9 10">
        <text>[protein]-peptidylproline (omega=180) = [protein]-peptidylproline (omega=0)</text>
        <dbReference type="Rhea" id="RHEA:16237"/>
        <dbReference type="Rhea" id="RHEA-COMP:10747"/>
        <dbReference type="Rhea" id="RHEA-COMP:10748"/>
        <dbReference type="ChEBI" id="CHEBI:83833"/>
        <dbReference type="ChEBI" id="CHEBI:83834"/>
        <dbReference type="EC" id="5.2.1.8"/>
    </reaction>
</comment>
<dbReference type="Proteomes" id="UP001296776">
    <property type="component" value="Unassembled WGS sequence"/>
</dbReference>
<comment type="subcellular location">
    <subcellularLocation>
        <location evidence="2">Cytoplasm</location>
    </subcellularLocation>
</comment>
<protein>
    <recommendedName>
        <fullName evidence="10">Peptidyl-prolyl cis-trans isomerase</fullName>
        <ecNumber evidence="10">5.2.1.8</ecNumber>
    </recommendedName>
</protein>
<dbReference type="PROSITE" id="PS50059">
    <property type="entry name" value="FKBP_PPIASE"/>
    <property type="match status" value="1"/>
</dbReference>
<evidence type="ECO:0000256" key="1">
    <source>
        <dbReference type="ARBA" id="ARBA00000971"/>
    </source>
</evidence>
<evidence type="ECO:0000256" key="4">
    <source>
        <dbReference type="ARBA" id="ARBA00022490"/>
    </source>
</evidence>
<keyword evidence="6" id="KW-0143">Chaperone</keyword>
<dbReference type="EC" id="5.2.1.8" evidence="10"/>
<keyword evidence="13" id="KW-1185">Reference proteome</keyword>
<keyword evidence="7 9" id="KW-0413">Isomerase</keyword>
<keyword evidence="5 9" id="KW-0697">Rotamase</keyword>
<evidence type="ECO:0000256" key="2">
    <source>
        <dbReference type="ARBA" id="ARBA00004496"/>
    </source>
</evidence>
<organism evidence="12 13">
    <name type="scientific">Halochromatium glycolicum</name>
    <dbReference type="NCBI Taxonomy" id="85075"/>
    <lineage>
        <taxon>Bacteria</taxon>
        <taxon>Pseudomonadati</taxon>
        <taxon>Pseudomonadota</taxon>
        <taxon>Gammaproteobacteria</taxon>
        <taxon>Chromatiales</taxon>
        <taxon>Chromatiaceae</taxon>
        <taxon>Halochromatium</taxon>
    </lineage>
</organism>
<evidence type="ECO:0000259" key="11">
    <source>
        <dbReference type="PROSITE" id="PS50059"/>
    </source>
</evidence>
<dbReference type="Pfam" id="PF00254">
    <property type="entry name" value="FKBP_C"/>
    <property type="match status" value="1"/>
</dbReference>
<dbReference type="Gene3D" id="3.10.50.40">
    <property type="match status" value="1"/>
</dbReference>
<evidence type="ECO:0000256" key="3">
    <source>
        <dbReference type="ARBA" id="ARBA00006577"/>
    </source>
</evidence>
<dbReference type="InterPro" id="IPR001179">
    <property type="entry name" value="PPIase_FKBP_dom"/>
</dbReference>
<accession>A0AAJ0X9P3</accession>
<evidence type="ECO:0000256" key="7">
    <source>
        <dbReference type="ARBA" id="ARBA00023235"/>
    </source>
</evidence>
<dbReference type="EMBL" id="NRSJ01000017">
    <property type="protein sequence ID" value="MBK1705006.1"/>
    <property type="molecule type" value="Genomic_DNA"/>
</dbReference>
<evidence type="ECO:0000313" key="12">
    <source>
        <dbReference type="EMBL" id="MBK1705006.1"/>
    </source>
</evidence>
<evidence type="ECO:0000256" key="10">
    <source>
        <dbReference type="RuleBase" id="RU003915"/>
    </source>
</evidence>
<comment type="function">
    <text evidence="8">Also involved in hydrogenase metallocenter assembly, probably by participating in the nickel insertion step. This function in hydrogenase biosynthesis requires chaperone activity and the presence of the metal-binding domain, but not PPIase activity.</text>
</comment>
<evidence type="ECO:0000256" key="6">
    <source>
        <dbReference type="ARBA" id="ARBA00023186"/>
    </source>
</evidence>
<evidence type="ECO:0000256" key="8">
    <source>
        <dbReference type="ARBA" id="ARBA00037071"/>
    </source>
</evidence>
<evidence type="ECO:0000313" key="13">
    <source>
        <dbReference type="Proteomes" id="UP001296776"/>
    </source>
</evidence>
<dbReference type="InterPro" id="IPR046357">
    <property type="entry name" value="PPIase_dom_sf"/>
</dbReference>
<comment type="similarity">
    <text evidence="3 10">Belongs to the FKBP-type PPIase family.</text>
</comment>
<dbReference type="GO" id="GO:0042026">
    <property type="term" value="P:protein refolding"/>
    <property type="evidence" value="ECO:0007669"/>
    <property type="project" value="UniProtKB-ARBA"/>
</dbReference>
<dbReference type="AlphaFoldDB" id="A0AAJ0X9P3"/>
<keyword evidence="4" id="KW-0963">Cytoplasm</keyword>
<feature type="domain" description="PPIase FKBP-type" evidence="11">
    <location>
        <begin position="6"/>
        <end position="94"/>
    </location>
</feature>
<gene>
    <name evidence="12" type="ORF">CKO40_10750</name>
</gene>
<dbReference type="GO" id="GO:0003755">
    <property type="term" value="F:peptidyl-prolyl cis-trans isomerase activity"/>
    <property type="evidence" value="ECO:0007669"/>
    <property type="project" value="UniProtKB-UniRule"/>
</dbReference>
<dbReference type="GO" id="GO:0005737">
    <property type="term" value="C:cytoplasm"/>
    <property type="evidence" value="ECO:0007669"/>
    <property type="project" value="UniProtKB-SubCell"/>
</dbReference>
<sequence>MTAKIGDRVKVHYTGTLVDGTEFDTSREREPLEFTLGDETMLPDFEAAVIGMVEGERKTITIPCEGAYGEQDASLNLDVPRDALPTDVELSVGTVLQATGPEGQSASFRVVSVEEDQVAMDGNHPLAGLDLTFQLELVEIA</sequence>
<evidence type="ECO:0000256" key="9">
    <source>
        <dbReference type="PROSITE-ProRule" id="PRU00277"/>
    </source>
</evidence>
<comment type="caution">
    <text evidence="12">The sequence shown here is derived from an EMBL/GenBank/DDBJ whole genome shotgun (WGS) entry which is preliminary data.</text>
</comment>
<dbReference type="PANTHER" id="PTHR47861">
    <property type="entry name" value="FKBP-TYPE PEPTIDYL-PROLYL CIS-TRANS ISOMERASE SLYD"/>
    <property type="match status" value="1"/>
</dbReference>